<dbReference type="PANTHER" id="PTHR36173">
    <property type="entry name" value="RIBONUCLEASE VAPC16-RELATED"/>
    <property type="match status" value="1"/>
</dbReference>
<dbReference type="RefSeq" id="WP_191153585.1">
    <property type="nucleotide sequence ID" value="NZ_JACWUN010000001.1"/>
</dbReference>
<dbReference type="Gene3D" id="3.40.50.1010">
    <property type="entry name" value="5'-nuclease"/>
    <property type="match status" value="1"/>
</dbReference>
<dbReference type="AlphaFoldDB" id="A0A8J6UQN1"/>
<dbReference type="Pfam" id="PF01850">
    <property type="entry name" value="PIN"/>
    <property type="match status" value="1"/>
</dbReference>
<gene>
    <name evidence="2" type="ORF">ICT70_01375</name>
</gene>
<accession>A0A8J6UQN1</accession>
<organism evidence="2 3">
    <name type="scientific">Pelovirga terrestris</name>
    <dbReference type="NCBI Taxonomy" id="2771352"/>
    <lineage>
        <taxon>Bacteria</taxon>
        <taxon>Pseudomonadati</taxon>
        <taxon>Thermodesulfobacteriota</taxon>
        <taxon>Desulfuromonadia</taxon>
        <taxon>Geobacterales</taxon>
        <taxon>Geobacteraceae</taxon>
        <taxon>Pelovirga</taxon>
    </lineage>
</organism>
<dbReference type="Proteomes" id="UP000632828">
    <property type="component" value="Unassembled WGS sequence"/>
</dbReference>
<dbReference type="InterPro" id="IPR002716">
    <property type="entry name" value="PIN_dom"/>
</dbReference>
<dbReference type="InterPro" id="IPR052919">
    <property type="entry name" value="TA_system_RNase"/>
</dbReference>
<dbReference type="EMBL" id="JACWUN010000001">
    <property type="protein sequence ID" value="MBD1399316.1"/>
    <property type="molecule type" value="Genomic_DNA"/>
</dbReference>
<name>A0A8J6UQN1_9BACT</name>
<comment type="caution">
    <text evidence="2">The sequence shown here is derived from an EMBL/GenBank/DDBJ whole genome shotgun (WGS) entry which is preliminary data.</text>
</comment>
<evidence type="ECO:0000313" key="3">
    <source>
        <dbReference type="Proteomes" id="UP000632828"/>
    </source>
</evidence>
<protein>
    <submittedName>
        <fullName evidence="2">Type II toxin-antitoxin system VapC family toxin</fullName>
    </submittedName>
</protein>
<sequence length="132" mass="15029">MGKLNLLLDTHIFLWWLFDAPDLSEKIRAMISSRENTVYISPASVWEIATKYRIGKLPHADAVAKNVPYWIDQAGFTPLPITPDHAQLAGSWPQPHRDPFDRMLAAQSKLESMALISVDKQMKMFPIQVIDN</sequence>
<dbReference type="SUPFAM" id="SSF88723">
    <property type="entry name" value="PIN domain-like"/>
    <property type="match status" value="1"/>
</dbReference>
<keyword evidence="3" id="KW-1185">Reference proteome</keyword>
<feature type="domain" description="PIN" evidence="1">
    <location>
        <begin position="7"/>
        <end position="123"/>
    </location>
</feature>
<dbReference type="InterPro" id="IPR041705">
    <property type="entry name" value="PIN_Sll0205"/>
</dbReference>
<dbReference type="PANTHER" id="PTHR36173:SF2">
    <property type="entry name" value="RIBONUCLEASE VAPC16"/>
    <property type="match status" value="1"/>
</dbReference>
<dbReference type="InterPro" id="IPR029060">
    <property type="entry name" value="PIN-like_dom_sf"/>
</dbReference>
<evidence type="ECO:0000313" key="2">
    <source>
        <dbReference type="EMBL" id="MBD1399316.1"/>
    </source>
</evidence>
<proteinExistence type="predicted"/>
<evidence type="ECO:0000259" key="1">
    <source>
        <dbReference type="Pfam" id="PF01850"/>
    </source>
</evidence>
<dbReference type="CDD" id="cd09872">
    <property type="entry name" value="PIN_Sll0205-like"/>
    <property type="match status" value="1"/>
</dbReference>
<reference evidence="2" key="1">
    <citation type="submission" date="2020-09" db="EMBL/GenBank/DDBJ databases">
        <title>Pelobacter alkaliphilus sp. nov., a novel anaerobic arsenate-reducing bacterium from terrestrial mud volcano.</title>
        <authorList>
            <person name="Khomyakova M.A."/>
            <person name="Merkel A.Y."/>
            <person name="Slobodkin A.I."/>
        </authorList>
    </citation>
    <scope>NUCLEOTIDE SEQUENCE</scope>
    <source>
        <strain evidence="2">M08fum</strain>
    </source>
</reference>